<dbReference type="EMBL" id="MPUH01000098">
    <property type="protein sequence ID" value="OMJ90646.1"/>
    <property type="molecule type" value="Genomic_DNA"/>
</dbReference>
<organism evidence="2 3">
    <name type="scientific">Stentor coeruleus</name>
    <dbReference type="NCBI Taxonomy" id="5963"/>
    <lineage>
        <taxon>Eukaryota</taxon>
        <taxon>Sar</taxon>
        <taxon>Alveolata</taxon>
        <taxon>Ciliophora</taxon>
        <taxon>Postciliodesmatophora</taxon>
        <taxon>Heterotrichea</taxon>
        <taxon>Heterotrichida</taxon>
        <taxon>Stentoridae</taxon>
        <taxon>Stentor</taxon>
    </lineage>
</organism>
<dbReference type="Proteomes" id="UP000187209">
    <property type="component" value="Unassembled WGS sequence"/>
</dbReference>
<proteinExistence type="predicted"/>
<evidence type="ECO:0000313" key="3">
    <source>
        <dbReference type="Proteomes" id="UP000187209"/>
    </source>
</evidence>
<name>A0A1R2CNT0_9CILI</name>
<comment type="caution">
    <text evidence="2">The sequence shown here is derived from an EMBL/GenBank/DDBJ whole genome shotgun (WGS) entry which is preliminary data.</text>
</comment>
<evidence type="ECO:0000313" key="2">
    <source>
        <dbReference type="EMBL" id="OMJ90646.1"/>
    </source>
</evidence>
<evidence type="ECO:0000256" key="1">
    <source>
        <dbReference type="SAM" id="Coils"/>
    </source>
</evidence>
<feature type="coiled-coil region" evidence="1">
    <location>
        <begin position="28"/>
        <end position="62"/>
    </location>
</feature>
<keyword evidence="3" id="KW-1185">Reference proteome</keyword>
<sequence>MSWQNTNEDSSRKFKELQTIIYQQSEELDELKLIANSLEIKLDMEKTNNEILKNQVTLLKEDIFNQNSKISDLKEKSYSNKKKINCLKEEISSLTIERESFIKTIEDMKEKEKIKSLTEINTDDQTFDQYSKFIQENNGEMLNDFFVAEEIGDIEGNEEGDLVYFITNPDFMYPKNVMLDMENRESIHILSPKYKEKKYFFNEDNGESKSEEIVKIEDYELSDKLKDFLEDKTGIFIEYKEPVKHYFIMVIDI</sequence>
<accession>A0A1R2CNT0</accession>
<keyword evidence="1" id="KW-0175">Coiled coil</keyword>
<gene>
    <name evidence="2" type="ORF">SteCoe_6922</name>
</gene>
<reference evidence="2 3" key="1">
    <citation type="submission" date="2016-11" db="EMBL/GenBank/DDBJ databases">
        <title>The macronuclear genome of Stentor coeruleus: a giant cell with tiny introns.</title>
        <authorList>
            <person name="Slabodnick M."/>
            <person name="Ruby J.G."/>
            <person name="Reiff S.B."/>
            <person name="Swart E.C."/>
            <person name="Gosai S."/>
            <person name="Prabakaran S."/>
            <person name="Witkowska E."/>
            <person name="Larue G.E."/>
            <person name="Fisher S."/>
            <person name="Freeman R.M."/>
            <person name="Gunawardena J."/>
            <person name="Chu W."/>
            <person name="Stover N.A."/>
            <person name="Gregory B.D."/>
            <person name="Nowacki M."/>
            <person name="Derisi J."/>
            <person name="Roy S.W."/>
            <person name="Marshall W.F."/>
            <person name="Sood P."/>
        </authorList>
    </citation>
    <scope>NUCLEOTIDE SEQUENCE [LARGE SCALE GENOMIC DNA]</scope>
    <source>
        <strain evidence="2">WM001</strain>
    </source>
</reference>
<protein>
    <submittedName>
        <fullName evidence="2">Uncharacterized protein</fullName>
    </submittedName>
</protein>
<dbReference type="AlphaFoldDB" id="A0A1R2CNT0"/>